<name>A0ACC0ANI2_CATRO</name>
<protein>
    <submittedName>
        <fullName evidence="1">Uncharacterized protein</fullName>
    </submittedName>
</protein>
<keyword evidence="2" id="KW-1185">Reference proteome</keyword>
<evidence type="ECO:0000313" key="2">
    <source>
        <dbReference type="Proteomes" id="UP001060085"/>
    </source>
</evidence>
<organism evidence="1 2">
    <name type="scientific">Catharanthus roseus</name>
    <name type="common">Madagascar periwinkle</name>
    <name type="synonym">Vinca rosea</name>
    <dbReference type="NCBI Taxonomy" id="4058"/>
    <lineage>
        <taxon>Eukaryota</taxon>
        <taxon>Viridiplantae</taxon>
        <taxon>Streptophyta</taxon>
        <taxon>Embryophyta</taxon>
        <taxon>Tracheophyta</taxon>
        <taxon>Spermatophyta</taxon>
        <taxon>Magnoliopsida</taxon>
        <taxon>eudicotyledons</taxon>
        <taxon>Gunneridae</taxon>
        <taxon>Pentapetalae</taxon>
        <taxon>asterids</taxon>
        <taxon>lamiids</taxon>
        <taxon>Gentianales</taxon>
        <taxon>Apocynaceae</taxon>
        <taxon>Rauvolfioideae</taxon>
        <taxon>Vinceae</taxon>
        <taxon>Catharanthinae</taxon>
        <taxon>Catharanthus</taxon>
    </lineage>
</organism>
<sequence>MSPSLPYFLLALSFLFSISQANVPPSNTFKFINEGEFGDYVVEYGADYRVLSLYTFPFQLCFFNTTPGAYFLGLRMGTVRSESLMRWVWEANRGNPVGENATFSLGQDGNLVLAQADGTIVWQSNTANKGVVGFKILPNGNLVLYDSKGNFIWQSFKTPTDTLLIGQELNIDGPNQLASRPDSAGVYAHSLQLEFQRLVLFNFNNTKKAPKVLIQIKDGMIEYVKFNSDRRTNALRLDYRIARYTTVKTTTDRVLILSRPKFNTTLTYLRVTTDGNLKAYTYDTRTEAGSWKETYALYK</sequence>
<evidence type="ECO:0000313" key="1">
    <source>
        <dbReference type="EMBL" id="KAI5662394.1"/>
    </source>
</evidence>
<gene>
    <name evidence="1" type="ORF">M9H77_21717</name>
</gene>
<reference evidence="2" key="1">
    <citation type="journal article" date="2023" name="Nat. Plants">
        <title>Single-cell RNA sequencing provides a high-resolution roadmap for understanding the multicellular compartmentation of specialized metabolism.</title>
        <authorList>
            <person name="Sun S."/>
            <person name="Shen X."/>
            <person name="Li Y."/>
            <person name="Li Y."/>
            <person name="Wang S."/>
            <person name="Li R."/>
            <person name="Zhang H."/>
            <person name="Shen G."/>
            <person name="Guo B."/>
            <person name="Wei J."/>
            <person name="Xu J."/>
            <person name="St-Pierre B."/>
            <person name="Chen S."/>
            <person name="Sun C."/>
        </authorList>
    </citation>
    <scope>NUCLEOTIDE SEQUENCE [LARGE SCALE GENOMIC DNA]</scope>
</reference>
<dbReference type="Proteomes" id="UP001060085">
    <property type="component" value="Linkage Group LG05"/>
</dbReference>
<dbReference type="EMBL" id="CM044705">
    <property type="protein sequence ID" value="KAI5662394.1"/>
    <property type="molecule type" value="Genomic_DNA"/>
</dbReference>
<comment type="caution">
    <text evidence="1">The sequence shown here is derived from an EMBL/GenBank/DDBJ whole genome shotgun (WGS) entry which is preliminary data.</text>
</comment>
<accession>A0ACC0ANI2</accession>
<proteinExistence type="predicted"/>